<accession>A0AAD4M3Q0</accession>
<gene>
    <name evidence="1" type="ORF">B0F90DRAFT_1732512</name>
</gene>
<keyword evidence="2" id="KW-1185">Reference proteome</keyword>
<comment type="caution">
    <text evidence="1">The sequence shown here is derived from an EMBL/GenBank/DDBJ whole genome shotgun (WGS) entry which is preliminary data.</text>
</comment>
<sequence>EYLLVMCLAWLREAKSQSHWLRPWLSTAHTSAIAIVKISRNLITKWLIWVT</sequence>
<proteinExistence type="predicted"/>
<evidence type="ECO:0000313" key="2">
    <source>
        <dbReference type="Proteomes" id="UP001203297"/>
    </source>
</evidence>
<reference evidence="1" key="1">
    <citation type="journal article" date="2022" name="New Phytol.">
        <title>Evolutionary transition to the ectomycorrhizal habit in the genomes of a hyperdiverse lineage of mushroom-forming fungi.</title>
        <authorList>
            <person name="Looney B."/>
            <person name="Miyauchi S."/>
            <person name="Morin E."/>
            <person name="Drula E."/>
            <person name="Courty P.E."/>
            <person name="Kohler A."/>
            <person name="Kuo A."/>
            <person name="LaButti K."/>
            <person name="Pangilinan J."/>
            <person name="Lipzen A."/>
            <person name="Riley R."/>
            <person name="Andreopoulos W."/>
            <person name="He G."/>
            <person name="Johnson J."/>
            <person name="Nolan M."/>
            <person name="Tritt A."/>
            <person name="Barry K.W."/>
            <person name="Grigoriev I.V."/>
            <person name="Nagy L.G."/>
            <person name="Hibbett D."/>
            <person name="Henrissat B."/>
            <person name="Matheny P.B."/>
            <person name="Labbe J."/>
            <person name="Martin F.M."/>
        </authorList>
    </citation>
    <scope>NUCLEOTIDE SEQUENCE</scope>
    <source>
        <strain evidence="1">BPL690</strain>
    </source>
</reference>
<feature type="non-terminal residue" evidence="1">
    <location>
        <position position="1"/>
    </location>
</feature>
<name>A0AAD4M3Q0_9AGAM</name>
<dbReference type="Proteomes" id="UP001203297">
    <property type="component" value="Unassembled WGS sequence"/>
</dbReference>
<protein>
    <submittedName>
        <fullName evidence="1">Uncharacterized protein</fullName>
    </submittedName>
</protein>
<dbReference type="AlphaFoldDB" id="A0AAD4M3Q0"/>
<evidence type="ECO:0000313" key="1">
    <source>
        <dbReference type="EMBL" id="KAI0298443.1"/>
    </source>
</evidence>
<organism evidence="1 2">
    <name type="scientific">Multifurca ochricompacta</name>
    <dbReference type="NCBI Taxonomy" id="376703"/>
    <lineage>
        <taxon>Eukaryota</taxon>
        <taxon>Fungi</taxon>
        <taxon>Dikarya</taxon>
        <taxon>Basidiomycota</taxon>
        <taxon>Agaricomycotina</taxon>
        <taxon>Agaricomycetes</taxon>
        <taxon>Russulales</taxon>
        <taxon>Russulaceae</taxon>
        <taxon>Multifurca</taxon>
    </lineage>
</organism>
<dbReference type="EMBL" id="WTXG01000028">
    <property type="protein sequence ID" value="KAI0298443.1"/>
    <property type="molecule type" value="Genomic_DNA"/>
</dbReference>